<name>A0A9J6P1Q6_9CLOT</name>
<dbReference type="PROSITE" id="PS50035">
    <property type="entry name" value="PLD"/>
    <property type="match status" value="1"/>
</dbReference>
<dbReference type="InterPro" id="IPR051406">
    <property type="entry name" value="PLD_domain"/>
</dbReference>
<reference evidence="9" key="1">
    <citation type="journal article" date="2021" name="mSystems">
        <title>Bacteria and Archaea Synergistically Convert Glycine Betaine to Biogenic Methane in the Formosa Cold Seep of the South China Sea.</title>
        <authorList>
            <person name="Li L."/>
            <person name="Zhang W."/>
            <person name="Zhang S."/>
            <person name="Song L."/>
            <person name="Sun Q."/>
            <person name="Zhang H."/>
            <person name="Xiang H."/>
            <person name="Dong X."/>
        </authorList>
    </citation>
    <scope>NUCLEOTIDE SEQUENCE</scope>
    <source>
        <strain evidence="9">ZWT</strain>
    </source>
</reference>
<keyword evidence="5" id="KW-0442">Lipid degradation</keyword>
<dbReference type="Pfam" id="PF13091">
    <property type="entry name" value="PLDc_2"/>
    <property type="match status" value="3"/>
</dbReference>
<comment type="catalytic activity">
    <reaction evidence="1">
        <text>a 1,2-diacyl-sn-glycero-3-phosphocholine + H2O = a 1,2-diacyl-sn-glycero-3-phosphate + choline + H(+)</text>
        <dbReference type="Rhea" id="RHEA:14445"/>
        <dbReference type="ChEBI" id="CHEBI:15354"/>
        <dbReference type="ChEBI" id="CHEBI:15377"/>
        <dbReference type="ChEBI" id="CHEBI:15378"/>
        <dbReference type="ChEBI" id="CHEBI:57643"/>
        <dbReference type="ChEBI" id="CHEBI:58608"/>
        <dbReference type="EC" id="3.1.4.4"/>
    </reaction>
</comment>
<comment type="similarity">
    <text evidence="2">Belongs to the phospholipase D family.</text>
</comment>
<dbReference type="EMBL" id="JAGSOJ010000002">
    <property type="protein sequence ID" value="MCM1990551.1"/>
    <property type="molecule type" value="Genomic_DNA"/>
</dbReference>
<keyword evidence="7" id="KW-1133">Transmembrane helix</keyword>
<evidence type="ECO:0000256" key="5">
    <source>
        <dbReference type="ARBA" id="ARBA00022963"/>
    </source>
</evidence>
<dbReference type="SUPFAM" id="SSF56024">
    <property type="entry name" value="Phospholipase D/nuclease"/>
    <property type="match status" value="2"/>
</dbReference>
<evidence type="ECO:0000256" key="2">
    <source>
        <dbReference type="ARBA" id="ARBA00008664"/>
    </source>
</evidence>
<evidence type="ECO:0000256" key="3">
    <source>
        <dbReference type="ARBA" id="ARBA00012027"/>
    </source>
</evidence>
<dbReference type="GO" id="GO:0016891">
    <property type="term" value="F:RNA endonuclease activity producing 5'-phosphomonoesters, hydrolytic mechanism"/>
    <property type="evidence" value="ECO:0007669"/>
    <property type="project" value="TreeGrafter"/>
</dbReference>
<keyword evidence="6" id="KW-0443">Lipid metabolism</keyword>
<accession>A0A9J6P1Q6</accession>
<keyword evidence="7" id="KW-0812">Transmembrane</keyword>
<dbReference type="AlphaFoldDB" id="A0A9J6P1Q6"/>
<dbReference type="SMART" id="SM00155">
    <property type="entry name" value="PLDc"/>
    <property type="match status" value="2"/>
</dbReference>
<feature type="transmembrane region" description="Helical" evidence="7">
    <location>
        <begin position="12"/>
        <end position="29"/>
    </location>
</feature>
<keyword evidence="4" id="KW-0378">Hydrolase</keyword>
<evidence type="ECO:0000259" key="8">
    <source>
        <dbReference type="PROSITE" id="PS50035"/>
    </source>
</evidence>
<dbReference type="RefSeq" id="WP_250859600.1">
    <property type="nucleotide sequence ID" value="NZ_JAGSOJ010000002.1"/>
</dbReference>
<dbReference type="InterPro" id="IPR001736">
    <property type="entry name" value="PLipase_D/transphosphatidylase"/>
</dbReference>
<dbReference type="PANTHER" id="PTHR43856">
    <property type="entry name" value="CARDIOLIPIN HYDROLASE"/>
    <property type="match status" value="1"/>
</dbReference>
<dbReference type="InterPro" id="IPR025202">
    <property type="entry name" value="PLD-like_dom"/>
</dbReference>
<dbReference type="PANTHER" id="PTHR43856:SF1">
    <property type="entry name" value="MITOCHONDRIAL CARDIOLIPIN HYDROLASE"/>
    <property type="match status" value="1"/>
</dbReference>
<keyword evidence="7" id="KW-0472">Membrane</keyword>
<sequence length="461" mass="53074">MDNKLGNVLKELPIKISLIGIIILTTMFVTSGDVFERTYGSKVIEGFFNKSISGKYGEREWGNINLEGELLEMIYEAKESIDVCIYEVNLPGIVEGLIEKASQGIRVRVIVDGKEGNDEYREKRYTLMRIYLEKMVRGRDGVIGTDDDIMIFSDSPIFMVQDRGIRELLGLPEYIYENERYEHLTIGKMRVEGYVLCYGEEIDEGKYSSPGNQMHNKFVIVDNNILWTGSWNFTVTGLYGTYEDAINKRLDGNQQHCIKIRNSEVCKVYLDQFNEMWGSEGKEANKKQANFGKRKTLRGFKSILIGDIRVDIYFSPNNTVIDQIKKLLNNSNNKDMFFSLFCISEKEIMEILTRKNKEKDGDIFMVIDEGMWKQGWSAIRTVGNVNEFMPIYEDKLQGKLHSKSAVIDPFGKDNIVITGSMNWTKNGYSNNDENIMIIYGDSNLSRKFYSEIMSRVRESSF</sequence>
<keyword evidence="10" id="KW-1185">Reference proteome</keyword>
<dbReference type="GO" id="GO:0006793">
    <property type="term" value="P:phosphorus metabolic process"/>
    <property type="evidence" value="ECO:0007669"/>
    <property type="project" value="UniProtKB-ARBA"/>
</dbReference>
<organism evidence="9 10">
    <name type="scientific">Oceanirhabdus seepicola</name>
    <dbReference type="NCBI Taxonomy" id="2828781"/>
    <lineage>
        <taxon>Bacteria</taxon>
        <taxon>Bacillati</taxon>
        <taxon>Bacillota</taxon>
        <taxon>Clostridia</taxon>
        <taxon>Eubacteriales</taxon>
        <taxon>Clostridiaceae</taxon>
        <taxon>Oceanirhabdus</taxon>
    </lineage>
</organism>
<dbReference type="GO" id="GO:0016042">
    <property type="term" value="P:lipid catabolic process"/>
    <property type="evidence" value="ECO:0007669"/>
    <property type="project" value="UniProtKB-KW"/>
</dbReference>
<comment type="caution">
    <text evidence="9">The sequence shown here is derived from an EMBL/GenBank/DDBJ whole genome shotgun (WGS) entry which is preliminary data.</text>
</comment>
<dbReference type="Gene3D" id="3.30.870.10">
    <property type="entry name" value="Endonuclease Chain A"/>
    <property type="match status" value="2"/>
</dbReference>
<dbReference type="GO" id="GO:0004630">
    <property type="term" value="F:phospholipase D activity"/>
    <property type="evidence" value="ECO:0007669"/>
    <property type="project" value="UniProtKB-EC"/>
</dbReference>
<feature type="domain" description="PLD phosphodiesterase" evidence="8">
    <location>
        <begin position="210"/>
        <end position="237"/>
    </location>
</feature>
<evidence type="ECO:0000313" key="9">
    <source>
        <dbReference type="EMBL" id="MCM1990551.1"/>
    </source>
</evidence>
<dbReference type="Proteomes" id="UP001056429">
    <property type="component" value="Unassembled WGS sequence"/>
</dbReference>
<reference evidence="9" key="2">
    <citation type="submission" date="2021-04" db="EMBL/GenBank/DDBJ databases">
        <authorList>
            <person name="Dong X."/>
        </authorList>
    </citation>
    <scope>NUCLEOTIDE SEQUENCE</scope>
    <source>
        <strain evidence="9">ZWT</strain>
    </source>
</reference>
<proteinExistence type="inferred from homology"/>
<evidence type="ECO:0000313" key="10">
    <source>
        <dbReference type="Proteomes" id="UP001056429"/>
    </source>
</evidence>
<evidence type="ECO:0000256" key="1">
    <source>
        <dbReference type="ARBA" id="ARBA00000798"/>
    </source>
</evidence>
<dbReference type="EC" id="3.1.4.4" evidence="3"/>
<protein>
    <recommendedName>
        <fullName evidence="3">phospholipase D</fullName>
        <ecNumber evidence="3">3.1.4.4</ecNumber>
    </recommendedName>
</protein>
<evidence type="ECO:0000256" key="6">
    <source>
        <dbReference type="ARBA" id="ARBA00023098"/>
    </source>
</evidence>
<evidence type="ECO:0000256" key="4">
    <source>
        <dbReference type="ARBA" id="ARBA00022801"/>
    </source>
</evidence>
<gene>
    <name evidence="9" type="ORF">KDK92_12535</name>
</gene>
<evidence type="ECO:0000256" key="7">
    <source>
        <dbReference type="SAM" id="Phobius"/>
    </source>
</evidence>